<dbReference type="STRING" id="1641875.XM53_21285"/>
<dbReference type="RefSeq" id="WP_057796814.1">
    <property type="nucleotide sequence ID" value="NZ_LAXJ01000033.1"/>
</dbReference>
<sequence>MRAIGICRFSYPALGGFKRMHDTVEEREAYLYAPERMELRFRHFETLTLPSIAAQKDKRFTFIVLTGERMPKPWWDRLNDICAPVEQIRIVTAEPMKHRTAMQLAIQHELATGDEEESLQFRLDDDDAVGTNFIRGIRRTARLAGKLRAGWQNMVIEYSRGYSVKLTPDGILAHEIQGQFLACGLAVLFRPGDPKTVMNYGHHKLHHSMPTLIEPETHMYLRALHDDNDSHARTSTKGLVPLTDDQRAFFKERFNVDEAAVQAAFSAPALTRGKA</sequence>
<evidence type="ECO:0000313" key="1">
    <source>
        <dbReference type="EMBL" id="KRS10415.1"/>
    </source>
</evidence>
<dbReference type="AlphaFoldDB" id="A0A0T5NNW6"/>
<name>A0A0T5NNW6_9RHOB</name>
<organism evidence="1 2">
    <name type="scientific">Roseovarius atlanticus</name>
    <dbReference type="NCBI Taxonomy" id="1641875"/>
    <lineage>
        <taxon>Bacteria</taxon>
        <taxon>Pseudomonadati</taxon>
        <taxon>Pseudomonadota</taxon>
        <taxon>Alphaproteobacteria</taxon>
        <taxon>Rhodobacterales</taxon>
        <taxon>Roseobacteraceae</taxon>
        <taxon>Roseovarius</taxon>
    </lineage>
</organism>
<proteinExistence type="predicted"/>
<evidence type="ECO:0000313" key="2">
    <source>
        <dbReference type="Proteomes" id="UP000051295"/>
    </source>
</evidence>
<gene>
    <name evidence="1" type="ORF">XM53_21285</name>
</gene>
<comment type="caution">
    <text evidence="1">The sequence shown here is derived from an EMBL/GenBank/DDBJ whole genome shotgun (WGS) entry which is preliminary data.</text>
</comment>
<dbReference type="Proteomes" id="UP000051295">
    <property type="component" value="Unassembled WGS sequence"/>
</dbReference>
<reference evidence="1 2" key="1">
    <citation type="submission" date="2015-04" db="EMBL/GenBank/DDBJ databases">
        <title>The draft genome sequence of Roseovarius sp.R12b.</title>
        <authorList>
            <person name="Li G."/>
            <person name="Lai Q."/>
            <person name="Shao Z."/>
            <person name="Yan P."/>
        </authorList>
    </citation>
    <scope>NUCLEOTIDE SEQUENCE [LARGE SCALE GENOMIC DNA]</scope>
    <source>
        <strain evidence="1 2">R12B</strain>
    </source>
</reference>
<dbReference type="Pfam" id="PF11316">
    <property type="entry name" value="Rhamno_transf"/>
    <property type="match status" value="1"/>
</dbReference>
<dbReference type="InterPro" id="IPR021466">
    <property type="entry name" value="Put_rhamnosyl_transferase"/>
</dbReference>
<dbReference type="OrthoDB" id="9771846at2"/>
<keyword evidence="2" id="KW-1185">Reference proteome</keyword>
<accession>A0A0T5NNW6</accession>
<protein>
    <submittedName>
        <fullName evidence="1">Riboflavin synthase subunit beta</fullName>
    </submittedName>
</protein>
<dbReference type="EMBL" id="LAXJ01000033">
    <property type="protein sequence ID" value="KRS10415.1"/>
    <property type="molecule type" value="Genomic_DNA"/>
</dbReference>